<feature type="compositionally biased region" description="Basic and acidic residues" evidence="9">
    <location>
        <begin position="100"/>
        <end position="160"/>
    </location>
</feature>
<reference evidence="10" key="1">
    <citation type="submission" date="2025-08" db="UniProtKB">
        <authorList>
            <consortium name="Ensembl"/>
        </authorList>
    </citation>
    <scope>IDENTIFICATION</scope>
</reference>
<dbReference type="Proteomes" id="UP000694388">
    <property type="component" value="Unplaced"/>
</dbReference>
<evidence type="ECO:0000256" key="1">
    <source>
        <dbReference type="ARBA" id="ARBA00004389"/>
    </source>
</evidence>
<dbReference type="Pfam" id="PF09756">
    <property type="entry name" value="DDRGK"/>
    <property type="match status" value="1"/>
</dbReference>
<accession>A0A8C4R509</accession>
<dbReference type="GO" id="GO:0044389">
    <property type="term" value="F:ubiquitin-like protein ligase binding"/>
    <property type="evidence" value="ECO:0007669"/>
    <property type="project" value="TreeGrafter"/>
</dbReference>
<reference evidence="10" key="2">
    <citation type="submission" date="2025-09" db="UniProtKB">
        <authorList>
            <consortium name="Ensembl"/>
        </authorList>
    </citation>
    <scope>IDENTIFICATION</scope>
</reference>
<evidence type="ECO:0000256" key="9">
    <source>
        <dbReference type="SAM" id="MobiDB-lite"/>
    </source>
</evidence>
<dbReference type="AlphaFoldDB" id="A0A8C4R509"/>
<dbReference type="GO" id="GO:0051216">
    <property type="term" value="P:cartilage development"/>
    <property type="evidence" value="ECO:0007669"/>
    <property type="project" value="UniProtKB-ARBA"/>
</dbReference>
<evidence type="ECO:0000256" key="8">
    <source>
        <dbReference type="ARBA" id="ARBA00023136"/>
    </source>
</evidence>
<dbReference type="InterPro" id="IPR036390">
    <property type="entry name" value="WH_DNA-bd_sf"/>
</dbReference>
<keyword evidence="5" id="KW-0833">Ubl conjugation pathway</keyword>
<proteinExistence type="inferred from homology"/>
<dbReference type="OMA" id="EFTRECN"/>
<dbReference type="Gene3D" id="1.10.10.10">
    <property type="entry name" value="Winged helix-like DNA-binding domain superfamily/Winged helix DNA-binding domain"/>
    <property type="match status" value="1"/>
</dbReference>
<evidence type="ECO:0000313" key="11">
    <source>
        <dbReference type="Proteomes" id="UP000694388"/>
    </source>
</evidence>
<dbReference type="PANTHER" id="PTHR48176">
    <property type="entry name" value="DDRGK DOMAIN-CONTAINING PROTEIN 1"/>
    <property type="match status" value="1"/>
</dbReference>
<evidence type="ECO:0000256" key="4">
    <source>
        <dbReference type="ARBA" id="ARBA00022692"/>
    </source>
</evidence>
<dbReference type="SMART" id="SM01128">
    <property type="entry name" value="DDRGK"/>
    <property type="match status" value="1"/>
</dbReference>
<dbReference type="Ensembl" id="ENSEBUT00000025982.1">
    <property type="protein sequence ID" value="ENSEBUP00000025406.1"/>
    <property type="gene ID" value="ENSEBUG00000015653.1"/>
</dbReference>
<keyword evidence="11" id="KW-1185">Reference proteome</keyword>
<evidence type="ECO:0000256" key="3">
    <source>
        <dbReference type="ARBA" id="ARBA00018218"/>
    </source>
</evidence>
<keyword evidence="8" id="KW-0472">Membrane</keyword>
<dbReference type="GO" id="GO:0005789">
    <property type="term" value="C:endoplasmic reticulum membrane"/>
    <property type="evidence" value="ECO:0007669"/>
    <property type="project" value="UniProtKB-SubCell"/>
</dbReference>
<evidence type="ECO:0000313" key="10">
    <source>
        <dbReference type="Ensembl" id="ENSEBUP00000025406.1"/>
    </source>
</evidence>
<dbReference type="FunFam" id="1.10.10.10:FF:000143">
    <property type="entry name" value="DDRGK domain-containing protein 1"/>
    <property type="match status" value="1"/>
</dbReference>
<feature type="region of interest" description="Disordered" evidence="9">
    <location>
        <begin position="34"/>
        <end position="160"/>
    </location>
</feature>
<evidence type="ECO:0000256" key="2">
    <source>
        <dbReference type="ARBA" id="ARBA00009829"/>
    </source>
</evidence>
<evidence type="ECO:0000256" key="6">
    <source>
        <dbReference type="ARBA" id="ARBA00022824"/>
    </source>
</evidence>
<keyword evidence="7" id="KW-1133">Transmembrane helix</keyword>
<dbReference type="InterPro" id="IPR019153">
    <property type="entry name" value="DDRGK_dom-contain"/>
</dbReference>
<comment type="similarity">
    <text evidence="2">Belongs to the DDRGK1 family.</text>
</comment>
<sequence>PVKCTLYIQLYTATNPTTSLLTRCFPDVKAFQEAAEAEPKPPQQAVVRGPRRARSLRQRHQAQQLLAAHAARDEEDADDNANLEGEAPAESRIGAKKLKKLQEKQQKKAQREAEEAERQEQRRQEQQREQQRVQLEEKQRREEDRQAEDELRLREEQERKEEEEYQRLKEEFCVEDEGADEVLSEQESQNLLQDFIDYIMHMKVVVLEDVASHFGLKTQEAILRIHTLLAEGRLTGIVDDRGKFIAVTPEELDAVADFIRKRGRLSMSELSRAAASLISLQPTSSCLQGHT</sequence>
<comment type="subcellular location">
    <subcellularLocation>
        <location evidence="1">Endoplasmic reticulum membrane</location>
        <topology evidence="1">Single-pass membrane protein</topology>
    </subcellularLocation>
</comment>
<protein>
    <recommendedName>
        <fullName evidence="3">DDRGK domain-containing protein 1</fullName>
    </recommendedName>
</protein>
<organism evidence="10 11">
    <name type="scientific">Eptatretus burgeri</name>
    <name type="common">Inshore hagfish</name>
    <dbReference type="NCBI Taxonomy" id="7764"/>
    <lineage>
        <taxon>Eukaryota</taxon>
        <taxon>Metazoa</taxon>
        <taxon>Chordata</taxon>
        <taxon>Craniata</taxon>
        <taxon>Vertebrata</taxon>
        <taxon>Cyclostomata</taxon>
        <taxon>Myxini</taxon>
        <taxon>Myxiniformes</taxon>
        <taxon>Myxinidae</taxon>
        <taxon>Eptatretinae</taxon>
        <taxon>Eptatretus</taxon>
    </lineage>
</organism>
<keyword evidence="4" id="KW-0812">Transmembrane</keyword>
<evidence type="ECO:0000256" key="7">
    <source>
        <dbReference type="ARBA" id="ARBA00022989"/>
    </source>
</evidence>
<dbReference type="PANTHER" id="PTHR48176:SF1">
    <property type="entry name" value="DDRGK DOMAIN-CONTAINING PROTEIN 1"/>
    <property type="match status" value="1"/>
</dbReference>
<name>A0A8C4R509_EPTBU</name>
<dbReference type="SUPFAM" id="SSF46785">
    <property type="entry name" value="Winged helix' DNA-binding domain"/>
    <property type="match status" value="1"/>
</dbReference>
<dbReference type="GeneTree" id="ENSGT00390000017193"/>
<dbReference type="InterPro" id="IPR036388">
    <property type="entry name" value="WH-like_DNA-bd_sf"/>
</dbReference>
<dbReference type="InterPro" id="IPR050899">
    <property type="entry name" value="DDRGK_domain-containing"/>
</dbReference>
<feature type="compositionally biased region" description="Basic residues" evidence="9">
    <location>
        <begin position="49"/>
        <end position="60"/>
    </location>
</feature>
<keyword evidence="6" id="KW-0256">Endoplasmic reticulum</keyword>
<evidence type="ECO:0000256" key="5">
    <source>
        <dbReference type="ARBA" id="ARBA00022786"/>
    </source>
</evidence>